<evidence type="ECO:0000313" key="2">
    <source>
        <dbReference type="RefSeq" id="XP_052129168.1"/>
    </source>
</evidence>
<dbReference type="RefSeq" id="XP_052129168.1">
    <property type="nucleotide sequence ID" value="XM_052273208.1"/>
</dbReference>
<sequence length="356" mass="40227">MLKTKVLHTLANANDNDAEINDIEAMFRVLENPFAEIANEAQRITALKNAGAYIGSTEYLIGSSLKEVRVNSIMIPQVVPSYGQFISMSRSLQSFLELPDVLDKIMLNIANLSEENNVISNFIQGSLRKHLSEPFVAEGKIVIPLFFYLDDYEPNNGLGSHALDEKTNGLYYKIPCIPSEFLSLLRVKCVIQQLKDLEENGILIELPDRTVRIYFLLGLILGDNLGLNGILGFVECFTANFCCRMTFAVDNYRLTGLKEDCAFNALQAFHATVNIAGDVLHDVEEGLCAYALPRILFWLIHIRKYLSYETFLDRNLGQMIGDFIPGNEEVWLYYLCLLELLQMVLAPSFRIEAEML</sequence>
<accession>A0A9C6X4V3</accession>
<dbReference type="Proteomes" id="UP000504606">
    <property type="component" value="Unplaced"/>
</dbReference>
<name>A0A9C6X4V3_FRAOC</name>
<keyword evidence="1" id="KW-1185">Reference proteome</keyword>
<evidence type="ECO:0000313" key="1">
    <source>
        <dbReference type="Proteomes" id="UP000504606"/>
    </source>
</evidence>
<reference evidence="2" key="1">
    <citation type="submission" date="2025-08" db="UniProtKB">
        <authorList>
            <consortium name="RefSeq"/>
        </authorList>
    </citation>
    <scope>IDENTIFICATION</scope>
    <source>
        <tissue evidence="2">Whole organism</tissue>
    </source>
</reference>
<proteinExistence type="predicted"/>
<dbReference type="OrthoDB" id="10048659at2759"/>
<dbReference type="AlphaFoldDB" id="A0A9C6X4V3"/>
<organism evidence="1 2">
    <name type="scientific">Frankliniella occidentalis</name>
    <name type="common">Western flower thrips</name>
    <name type="synonym">Euthrips occidentalis</name>
    <dbReference type="NCBI Taxonomy" id="133901"/>
    <lineage>
        <taxon>Eukaryota</taxon>
        <taxon>Metazoa</taxon>
        <taxon>Ecdysozoa</taxon>
        <taxon>Arthropoda</taxon>
        <taxon>Hexapoda</taxon>
        <taxon>Insecta</taxon>
        <taxon>Pterygota</taxon>
        <taxon>Neoptera</taxon>
        <taxon>Paraneoptera</taxon>
        <taxon>Thysanoptera</taxon>
        <taxon>Terebrantia</taxon>
        <taxon>Thripoidea</taxon>
        <taxon>Thripidae</taxon>
        <taxon>Frankliniella</taxon>
    </lineage>
</organism>
<dbReference type="GeneID" id="127750760"/>
<protein>
    <submittedName>
        <fullName evidence="2">Uncharacterized protein LOC127750760</fullName>
    </submittedName>
</protein>
<gene>
    <name evidence="2" type="primary">LOC127750760</name>
</gene>
<dbReference type="KEGG" id="foc:127750760"/>